<comment type="catalytic activity">
    <reaction evidence="1">
        <text>ATP + protein L-histidine = ADP + protein N-phospho-L-histidine.</text>
        <dbReference type="EC" id="2.7.13.3"/>
    </reaction>
</comment>
<dbReference type="GO" id="GO:0000155">
    <property type="term" value="F:phosphorelay sensor kinase activity"/>
    <property type="evidence" value="ECO:0007669"/>
    <property type="project" value="InterPro"/>
</dbReference>
<keyword evidence="4" id="KW-0808">Transferase</keyword>
<dbReference type="Proteomes" id="UP000199398">
    <property type="component" value="Unassembled WGS sequence"/>
</dbReference>
<dbReference type="Proteomes" id="UP000270697">
    <property type="component" value="Unassembled WGS sequence"/>
</dbReference>
<evidence type="ECO:0000259" key="12">
    <source>
        <dbReference type="Pfam" id="PF23539"/>
    </source>
</evidence>
<evidence type="ECO:0000256" key="6">
    <source>
        <dbReference type="ARBA" id="ARBA00022777"/>
    </source>
</evidence>
<keyword evidence="3" id="KW-0597">Phosphoprotein</keyword>
<evidence type="ECO:0000313" key="16">
    <source>
        <dbReference type="Proteomes" id="UP000270697"/>
    </source>
</evidence>
<dbReference type="InterPro" id="IPR011712">
    <property type="entry name" value="Sig_transdc_His_kin_sub3_dim/P"/>
</dbReference>
<dbReference type="AlphaFoldDB" id="A0A1I5M9B3"/>
<keyword evidence="6 14" id="KW-0418">Kinase</keyword>
<feature type="transmembrane region" description="Helical" evidence="9">
    <location>
        <begin position="57"/>
        <end position="74"/>
    </location>
</feature>
<accession>A0A1I5M9B3</accession>
<dbReference type="CDD" id="cd16917">
    <property type="entry name" value="HATPase_UhpB-NarQ-NarX-like"/>
    <property type="match status" value="1"/>
</dbReference>
<dbReference type="EMBL" id="RBXX01000002">
    <property type="protein sequence ID" value="RKT88432.1"/>
    <property type="molecule type" value="Genomic_DNA"/>
</dbReference>
<keyword evidence="9" id="KW-1133">Transmembrane helix</keyword>
<name>A0A1I5M9B3_9PSEU</name>
<evidence type="ECO:0000256" key="4">
    <source>
        <dbReference type="ARBA" id="ARBA00022679"/>
    </source>
</evidence>
<evidence type="ECO:0000313" key="14">
    <source>
        <dbReference type="EMBL" id="SFP06129.1"/>
    </source>
</evidence>
<feature type="domain" description="Histidine kinase/HSP90-like ATPase" evidence="10">
    <location>
        <begin position="299"/>
        <end position="381"/>
    </location>
</feature>
<dbReference type="Pfam" id="PF02518">
    <property type="entry name" value="HATPase_c"/>
    <property type="match status" value="1"/>
</dbReference>
<dbReference type="Pfam" id="PF07730">
    <property type="entry name" value="HisKA_3"/>
    <property type="match status" value="1"/>
</dbReference>
<reference evidence="14 15" key="1">
    <citation type="submission" date="2016-10" db="EMBL/GenBank/DDBJ databases">
        <authorList>
            <person name="de Groot N.N."/>
        </authorList>
    </citation>
    <scope>NUCLEOTIDE SEQUENCE [LARGE SCALE GENOMIC DNA]</scope>
    <source>
        <strain evidence="14 15">CPCC 201259</strain>
    </source>
</reference>
<feature type="transmembrane region" description="Helical" evidence="9">
    <location>
        <begin position="151"/>
        <end position="170"/>
    </location>
</feature>
<dbReference type="EMBL" id="FOUP01000038">
    <property type="protein sequence ID" value="SFP06129.1"/>
    <property type="molecule type" value="Genomic_DNA"/>
</dbReference>
<keyword evidence="8" id="KW-0902">Two-component regulatory system</keyword>
<keyword evidence="9" id="KW-0812">Transmembrane</keyword>
<organism evidence="14 15">
    <name type="scientific">Saccharopolyspora antimicrobica</name>
    <dbReference type="NCBI Taxonomy" id="455193"/>
    <lineage>
        <taxon>Bacteria</taxon>
        <taxon>Bacillati</taxon>
        <taxon>Actinomycetota</taxon>
        <taxon>Actinomycetes</taxon>
        <taxon>Pseudonocardiales</taxon>
        <taxon>Pseudonocardiaceae</taxon>
        <taxon>Saccharopolyspora</taxon>
    </lineage>
</organism>
<protein>
    <recommendedName>
        <fullName evidence="2">histidine kinase</fullName>
        <ecNumber evidence="2">2.7.13.3</ecNumber>
    </recommendedName>
</protein>
<keyword evidence="7" id="KW-0067">ATP-binding</keyword>
<evidence type="ECO:0000313" key="13">
    <source>
        <dbReference type="EMBL" id="RKT88432.1"/>
    </source>
</evidence>
<dbReference type="EC" id="2.7.13.3" evidence="2"/>
<evidence type="ECO:0000256" key="9">
    <source>
        <dbReference type="SAM" id="Phobius"/>
    </source>
</evidence>
<evidence type="ECO:0000256" key="1">
    <source>
        <dbReference type="ARBA" id="ARBA00000085"/>
    </source>
</evidence>
<dbReference type="GO" id="GO:0005524">
    <property type="term" value="F:ATP binding"/>
    <property type="evidence" value="ECO:0007669"/>
    <property type="project" value="UniProtKB-KW"/>
</dbReference>
<dbReference type="PANTHER" id="PTHR24421:SF10">
    <property type="entry name" value="NITRATE_NITRITE SENSOR PROTEIN NARQ"/>
    <property type="match status" value="1"/>
</dbReference>
<feature type="transmembrane region" description="Helical" evidence="9">
    <location>
        <begin position="25"/>
        <end position="45"/>
    </location>
</feature>
<evidence type="ECO:0000256" key="7">
    <source>
        <dbReference type="ARBA" id="ARBA00022840"/>
    </source>
</evidence>
<gene>
    <name evidence="13" type="ORF">ATL45_6866</name>
    <name evidence="14" type="ORF">SAMN05421805_1388</name>
</gene>
<evidence type="ECO:0000259" key="11">
    <source>
        <dbReference type="Pfam" id="PF07730"/>
    </source>
</evidence>
<dbReference type="InterPro" id="IPR036890">
    <property type="entry name" value="HATPase_C_sf"/>
</dbReference>
<dbReference type="InterPro" id="IPR003594">
    <property type="entry name" value="HATPase_dom"/>
</dbReference>
<reference evidence="13 16" key="2">
    <citation type="submission" date="2018-10" db="EMBL/GenBank/DDBJ databases">
        <title>Sequencing the genomes of 1000 actinobacteria strains.</title>
        <authorList>
            <person name="Klenk H.-P."/>
        </authorList>
    </citation>
    <scope>NUCLEOTIDE SEQUENCE [LARGE SCALE GENOMIC DNA]</scope>
    <source>
        <strain evidence="13 16">DSM 45119</strain>
    </source>
</reference>
<evidence type="ECO:0000256" key="3">
    <source>
        <dbReference type="ARBA" id="ARBA00022553"/>
    </source>
</evidence>
<keyword evidence="5" id="KW-0547">Nucleotide-binding</keyword>
<evidence type="ECO:0000256" key="8">
    <source>
        <dbReference type="ARBA" id="ARBA00023012"/>
    </source>
</evidence>
<dbReference type="PANTHER" id="PTHR24421">
    <property type="entry name" value="NITRATE/NITRITE SENSOR PROTEIN NARX-RELATED"/>
    <property type="match status" value="1"/>
</dbReference>
<dbReference type="Pfam" id="PF23539">
    <property type="entry name" value="DUF7134"/>
    <property type="match status" value="1"/>
</dbReference>
<dbReference type="GO" id="GO:0016020">
    <property type="term" value="C:membrane"/>
    <property type="evidence" value="ECO:0007669"/>
    <property type="project" value="InterPro"/>
</dbReference>
<dbReference type="SUPFAM" id="SSF55874">
    <property type="entry name" value="ATPase domain of HSP90 chaperone/DNA topoisomerase II/histidine kinase"/>
    <property type="match status" value="1"/>
</dbReference>
<evidence type="ECO:0000256" key="5">
    <source>
        <dbReference type="ARBA" id="ARBA00022741"/>
    </source>
</evidence>
<sequence>MCASGPTPREAGSARIHRMRALRSWSADAALAVVITLVGLVGTTIANRWSDTAIRPLDALGLVMVAAAGLSLVLRRRQPVVTAGAVALLTSTYLVLGYTYGPIMLSLVVAVYSLARHRPPSTSAPVALGVLVVLLVHVFTTGSGLPSLLGVIPGSAWVAVPFAIGSVLRVQREAAERDRAEQLRQRVDDERLRIAQEVHDVVGHGLAAIKMQADVALHVLAKKPEQAEVALEAISRTSSDALDELRATLAVVRRSDVQAPGLARLEDLLQRMREAGLTVELSTAGQSRQLPPVVDLTGYRILQESLTNVLRHSGDKRAEVTVEYAADAVVLTITNPLSGPVGGGGGLGLPGMRQRVASLGGEFTAGPTEDRRFTVHARLPTGGTG</sequence>
<evidence type="ECO:0000256" key="2">
    <source>
        <dbReference type="ARBA" id="ARBA00012438"/>
    </source>
</evidence>
<dbReference type="STRING" id="455193.SAMN05421805_1388"/>
<feature type="transmembrane region" description="Helical" evidence="9">
    <location>
        <begin position="94"/>
        <end position="114"/>
    </location>
</feature>
<evidence type="ECO:0000259" key="10">
    <source>
        <dbReference type="Pfam" id="PF02518"/>
    </source>
</evidence>
<feature type="transmembrane region" description="Helical" evidence="9">
    <location>
        <begin position="126"/>
        <end position="145"/>
    </location>
</feature>
<dbReference type="InterPro" id="IPR055558">
    <property type="entry name" value="DUF7134"/>
</dbReference>
<dbReference type="InterPro" id="IPR050482">
    <property type="entry name" value="Sensor_HK_TwoCompSys"/>
</dbReference>
<dbReference type="GO" id="GO:0046983">
    <property type="term" value="F:protein dimerization activity"/>
    <property type="evidence" value="ECO:0007669"/>
    <property type="project" value="InterPro"/>
</dbReference>
<feature type="domain" description="DUF7134" evidence="12">
    <location>
        <begin position="23"/>
        <end position="172"/>
    </location>
</feature>
<evidence type="ECO:0000313" key="15">
    <source>
        <dbReference type="Proteomes" id="UP000199398"/>
    </source>
</evidence>
<keyword evidence="16" id="KW-1185">Reference proteome</keyword>
<feature type="domain" description="Signal transduction histidine kinase subgroup 3 dimerisation and phosphoacceptor" evidence="11">
    <location>
        <begin position="190"/>
        <end position="255"/>
    </location>
</feature>
<keyword evidence="9" id="KW-0472">Membrane</keyword>
<dbReference type="Gene3D" id="3.30.565.10">
    <property type="entry name" value="Histidine kinase-like ATPase, C-terminal domain"/>
    <property type="match status" value="1"/>
</dbReference>
<proteinExistence type="predicted"/>
<dbReference type="Gene3D" id="1.20.5.1930">
    <property type="match status" value="1"/>
</dbReference>